<reference evidence="1" key="1">
    <citation type="submission" date="2018-02" db="EMBL/GenBank/DDBJ databases">
        <authorList>
            <person name="Vasarhelyi B.M."/>
            <person name="Deshmukh S."/>
            <person name="Balint B."/>
            <person name="Kukolya J."/>
        </authorList>
    </citation>
    <scope>NUCLEOTIDE SEQUENCE</scope>
    <source>
        <strain evidence="1">KB22</strain>
    </source>
</reference>
<organism evidence="1 2">
    <name type="scientific">Sphingobacterium hungaricum</name>
    <dbReference type="NCBI Taxonomy" id="2082723"/>
    <lineage>
        <taxon>Bacteria</taxon>
        <taxon>Pseudomonadati</taxon>
        <taxon>Bacteroidota</taxon>
        <taxon>Sphingobacteriia</taxon>
        <taxon>Sphingobacteriales</taxon>
        <taxon>Sphingobacteriaceae</taxon>
        <taxon>Sphingobacterium</taxon>
    </lineage>
</organism>
<dbReference type="AlphaFoldDB" id="A0A928YQ86"/>
<accession>A0A928YQ86</accession>
<name>A0A928YQ86_9SPHI</name>
<sequence length="71" mass="8720">MRAVGTQRNRKDLYGFKINCCVPTARYYYYVFFSYKHFAPTEQVQMQYIFRSMCRRHNRFVANIQAKYFVP</sequence>
<dbReference type="EMBL" id="PRDK01000005">
    <property type="protein sequence ID" value="MBE8713699.1"/>
    <property type="molecule type" value="Genomic_DNA"/>
</dbReference>
<protein>
    <submittedName>
        <fullName evidence="1">Uncharacterized protein</fullName>
    </submittedName>
</protein>
<proteinExistence type="predicted"/>
<evidence type="ECO:0000313" key="1">
    <source>
        <dbReference type="EMBL" id="MBE8713699.1"/>
    </source>
</evidence>
<dbReference type="Proteomes" id="UP000616201">
    <property type="component" value="Unassembled WGS sequence"/>
</dbReference>
<keyword evidence="2" id="KW-1185">Reference proteome</keyword>
<gene>
    <name evidence="1" type="ORF">C4F49_08405</name>
</gene>
<evidence type="ECO:0000313" key="2">
    <source>
        <dbReference type="Proteomes" id="UP000616201"/>
    </source>
</evidence>
<comment type="caution">
    <text evidence="1">The sequence shown here is derived from an EMBL/GenBank/DDBJ whole genome shotgun (WGS) entry which is preliminary data.</text>
</comment>